<feature type="transmembrane region" description="Helical" evidence="7">
    <location>
        <begin position="31"/>
        <end position="51"/>
    </location>
</feature>
<dbReference type="PANTHER" id="PTHR30460">
    <property type="entry name" value="MODERATE CONDUCTANCE MECHANOSENSITIVE CHANNEL YBIO"/>
    <property type="match status" value="1"/>
</dbReference>
<keyword evidence="5 7" id="KW-1133">Transmembrane helix</keyword>
<dbReference type="Gene3D" id="3.30.70.100">
    <property type="match status" value="1"/>
</dbReference>
<keyword evidence="3" id="KW-1003">Cell membrane</keyword>
<dbReference type="AlphaFoldDB" id="A0A212U043"/>
<evidence type="ECO:0000256" key="6">
    <source>
        <dbReference type="ARBA" id="ARBA00023136"/>
    </source>
</evidence>
<dbReference type="PANTHER" id="PTHR30460:SF0">
    <property type="entry name" value="MODERATE CONDUCTANCE MECHANOSENSITIVE CHANNEL YBIO"/>
    <property type="match status" value="1"/>
</dbReference>
<dbReference type="InterPro" id="IPR011066">
    <property type="entry name" value="MscS_channel_C_sf"/>
</dbReference>
<evidence type="ECO:0000256" key="4">
    <source>
        <dbReference type="ARBA" id="ARBA00022692"/>
    </source>
</evidence>
<dbReference type="InterPro" id="IPR045276">
    <property type="entry name" value="YbiO_bact"/>
</dbReference>
<dbReference type="Pfam" id="PF00924">
    <property type="entry name" value="MS_channel_2nd"/>
    <property type="match status" value="1"/>
</dbReference>
<dbReference type="Pfam" id="PF21088">
    <property type="entry name" value="MS_channel_1st"/>
    <property type="match status" value="1"/>
</dbReference>
<evidence type="ECO:0000259" key="8">
    <source>
        <dbReference type="Pfam" id="PF00924"/>
    </source>
</evidence>
<evidence type="ECO:0000256" key="5">
    <source>
        <dbReference type="ARBA" id="ARBA00022989"/>
    </source>
</evidence>
<gene>
    <name evidence="10" type="ORF">SAMN05445756_1562</name>
</gene>
<keyword evidence="4 7" id="KW-0812">Transmembrane</keyword>
<dbReference type="InterPro" id="IPR011014">
    <property type="entry name" value="MscS_channel_TM-2"/>
</dbReference>
<feature type="domain" description="Mechanosensitive ion channel MscS" evidence="8">
    <location>
        <begin position="133"/>
        <end position="195"/>
    </location>
</feature>
<dbReference type="Gene3D" id="1.10.287.1260">
    <property type="match status" value="1"/>
</dbReference>
<dbReference type="SUPFAM" id="SSF82861">
    <property type="entry name" value="Mechanosensitive channel protein MscS (YggB), transmembrane region"/>
    <property type="match status" value="1"/>
</dbReference>
<dbReference type="RefSeq" id="WP_088818517.1">
    <property type="nucleotide sequence ID" value="NZ_FYEZ01000002.1"/>
</dbReference>
<dbReference type="Proteomes" id="UP000198122">
    <property type="component" value="Unassembled WGS sequence"/>
</dbReference>
<dbReference type="Gene3D" id="2.30.30.60">
    <property type="match status" value="1"/>
</dbReference>
<evidence type="ECO:0000259" key="9">
    <source>
        <dbReference type="Pfam" id="PF21088"/>
    </source>
</evidence>
<feature type="domain" description="Mechanosensitive ion channel transmembrane helices 2/3" evidence="9">
    <location>
        <begin position="93"/>
        <end position="131"/>
    </location>
</feature>
<dbReference type="EMBL" id="FYEZ01000002">
    <property type="protein sequence ID" value="SNC71627.1"/>
    <property type="molecule type" value="Genomic_DNA"/>
</dbReference>
<accession>A0A212U043</accession>
<keyword evidence="11" id="KW-1185">Reference proteome</keyword>
<dbReference type="GO" id="GO:0005886">
    <property type="term" value="C:plasma membrane"/>
    <property type="evidence" value="ECO:0007669"/>
    <property type="project" value="UniProtKB-SubCell"/>
</dbReference>
<organism evidence="10 11">
    <name type="scientific">Kytococcus aerolatus</name>
    <dbReference type="NCBI Taxonomy" id="592308"/>
    <lineage>
        <taxon>Bacteria</taxon>
        <taxon>Bacillati</taxon>
        <taxon>Actinomycetota</taxon>
        <taxon>Actinomycetes</taxon>
        <taxon>Micrococcales</taxon>
        <taxon>Kytococcaceae</taxon>
        <taxon>Kytococcus</taxon>
    </lineage>
</organism>
<name>A0A212U043_9MICO</name>
<keyword evidence="6 7" id="KW-0472">Membrane</keyword>
<dbReference type="InterPro" id="IPR023408">
    <property type="entry name" value="MscS_beta-dom_sf"/>
</dbReference>
<feature type="transmembrane region" description="Helical" evidence="7">
    <location>
        <begin position="111"/>
        <end position="134"/>
    </location>
</feature>
<dbReference type="FunFam" id="2.30.30.60:FF:000001">
    <property type="entry name" value="MscS Mechanosensitive ion channel"/>
    <property type="match status" value="1"/>
</dbReference>
<dbReference type="OrthoDB" id="4638917at2"/>
<dbReference type="InterPro" id="IPR006685">
    <property type="entry name" value="MscS_channel_2nd"/>
</dbReference>
<dbReference type="SUPFAM" id="SSF82689">
    <property type="entry name" value="Mechanosensitive channel protein MscS (YggB), C-terminal domain"/>
    <property type="match status" value="1"/>
</dbReference>
<dbReference type="GO" id="GO:0008381">
    <property type="term" value="F:mechanosensitive monoatomic ion channel activity"/>
    <property type="evidence" value="ECO:0007669"/>
    <property type="project" value="InterPro"/>
</dbReference>
<sequence length="300" mass="31481">MNPLTGPAVGLLPALDPRVQAVGDRVGSWLLGHGLAIVLIVVGALVLRALARRLIARLTRWMVDEHGAGGPLGRERRRQRALALSSLLRSVASVTIATVAILMLADQVGLPLAPLLASAGIGGLAIGFGAQSLVKDVISGVMLMVEDQYGVGDWVDLGEAAGEVEEVTLRVTRLRAADGVVWYIRNGEILRVGNTSQGAPVVTVDVPVAYSADPGRVIDLLTEAMVGLRERSAGTFRDGPTVAGLQDVRDGMFTVRVLADCVPGQQYAAAREIRQAAKAALDAAGVPGPPVRDWGHEPPR</sequence>
<evidence type="ECO:0000313" key="11">
    <source>
        <dbReference type="Proteomes" id="UP000198122"/>
    </source>
</evidence>
<dbReference type="SUPFAM" id="SSF50182">
    <property type="entry name" value="Sm-like ribonucleoproteins"/>
    <property type="match status" value="1"/>
</dbReference>
<dbReference type="InterPro" id="IPR049142">
    <property type="entry name" value="MS_channel_1st"/>
</dbReference>
<evidence type="ECO:0000256" key="3">
    <source>
        <dbReference type="ARBA" id="ARBA00022475"/>
    </source>
</evidence>
<reference evidence="10 11" key="1">
    <citation type="submission" date="2017-06" db="EMBL/GenBank/DDBJ databases">
        <authorList>
            <person name="Kim H.J."/>
            <person name="Triplett B.A."/>
        </authorList>
    </citation>
    <scope>NUCLEOTIDE SEQUENCE [LARGE SCALE GENOMIC DNA]</scope>
    <source>
        <strain evidence="10 11">DSM 22179</strain>
    </source>
</reference>
<comment type="similarity">
    <text evidence="2">Belongs to the MscS (TC 1.A.23) family.</text>
</comment>
<feature type="transmembrane region" description="Helical" evidence="7">
    <location>
        <begin position="81"/>
        <end position="105"/>
    </location>
</feature>
<evidence type="ECO:0000256" key="1">
    <source>
        <dbReference type="ARBA" id="ARBA00004651"/>
    </source>
</evidence>
<evidence type="ECO:0000313" key="10">
    <source>
        <dbReference type="EMBL" id="SNC71627.1"/>
    </source>
</evidence>
<evidence type="ECO:0000256" key="7">
    <source>
        <dbReference type="SAM" id="Phobius"/>
    </source>
</evidence>
<proteinExistence type="inferred from homology"/>
<comment type="subcellular location">
    <subcellularLocation>
        <location evidence="1">Cell membrane</location>
        <topology evidence="1">Multi-pass membrane protein</topology>
    </subcellularLocation>
</comment>
<protein>
    <submittedName>
        <fullName evidence="10">Small conductance mechanosensitive channel</fullName>
    </submittedName>
</protein>
<evidence type="ECO:0000256" key="2">
    <source>
        <dbReference type="ARBA" id="ARBA00008017"/>
    </source>
</evidence>
<dbReference type="InterPro" id="IPR010920">
    <property type="entry name" value="LSM_dom_sf"/>
</dbReference>